<keyword evidence="1" id="KW-0175">Coiled coil</keyword>
<feature type="coiled-coil region" evidence="1">
    <location>
        <begin position="31"/>
        <end position="68"/>
    </location>
</feature>
<dbReference type="EMBL" id="CP117880">
    <property type="protein sequence ID" value="WDF68379.1"/>
    <property type="molecule type" value="Genomic_DNA"/>
</dbReference>
<accession>A0ABY7WIG2</accession>
<protein>
    <submittedName>
        <fullName evidence="3">Uncharacterized protein</fullName>
    </submittedName>
</protein>
<proteinExistence type="predicted"/>
<name>A0ABY7WIG2_9SPHI</name>
<feature type="signal peptide" evidence="2">
    <location>
        <begin position="1"/>
        <end position="20"/>
    </location>
</feature>
<evidence type="ECO:0000313" key="3">
    <source>
        <dbReference type="EMBL" id="WDF68379.1"/>
    </source>
</evidence>
<feature type="chain" id="PRO_5046173013" evidence="2">
    <location>
        <begin position="21"/>
        <end position="368"/>
    </location>
</feature>
<reference evidence="3 4" key="1">
    <citation type="submission" date="2023-02" db="EMBL/GenBank/DDBJ databases">
        <title>Genome sequence of Sphingobacterium sp. KACC 22765.</title>
        <authorList>
            <person name="Kim S."/>
            <person name="Heo J."/>
            <person name="Kwon S.-W."/>
        </authorList>
    </citation>
    <scope>NUCLEOTIDE SEQUENCE [LARGE SCALE GENOMIC DNA]</scope>
    <source>
        <strain evidence="3 4">KACC 22765</strain>
    </source>
</reference>
<keyword evidence="2" id="KW-0732">Signal</keyword>
<dbReference type="Proteomes" id="UP001221558">
    <property type="component" value="Chromosome"/>
</dbReference>
<dbReference type="RefSeq" id="WP_274267112.1">
    <property type="nucleotide sequence ID" value="NZ_CP117880.1"/>
</dbReference>
<evidence type="ECO:0000256" key="1">
    <source>
        <dbReference type="SAM" id="Coils"/>
    </source>
</evidence>
<sequence length="368" mass="41627">MKLYLSLFLLLLGVNFAAIAQVSLDSNKTALSAMQQTQQQVEQTHKQLESLNSAYELLKNQSEKLIRANDSIRQLFSESQQLSLEEQRQLYENNHEILTKAFQDIALVKQQVRNYNRLLDVTFAGTLISQLNNPTNVELGTSFSKVLLDNSEAILSRNLKGNVKSKFSETIKRVVSIPLVGTIVESNPISSLVKSVYDQAVSFNENAIKDQDLRDFLGSIKPYTDFYYALDQTTAGFKEQLLGYRRELAVFDKALLKYEDRLLASLPPGNNSNPQQTISALFQYANKQKLGLADFKRINEAPAVSRTIRLINTSPDLVLDQSAFEESFNSYIDQVIAVLERGARNDKLQFDSTTIDKLVRNLKNTRLK</sequence>
<keyword evidence="4" id="KW-1185">Reference proteome</keyword>
<organism evidence="3 4">
    <name type="scientific">Sphingobacterium oryzagri</name>
    <dbReference type="NCBI Taxonomy" id="3025669"/>
    <lineage>
        <taxon>Bacteria</taxon>
        <taxon>Pseudomonadati</taxon>
        <taxon>Bacteroidota</taxon>
        <taxon>Sphingobacteriia</taxon>
        <taxon>Sphingobacteriales</taxon>
        <taxon>Sphingobacteriaceae</taxon>
        <taxon>Sphingobacterium</taxon>
    </lineage>
</organism>
<gene>
    <name evidence="3" type="ORF">PQ465_19055</name>
</gene>
<evidence type="ECO:0000256" key="2">
    <source>
        <dbReference type="SAM" id="SignalP"/>
    </source>
</evidence>
<evidence type="ECO:0000313" key="4">
    <source>
        <dbReference type="Proteomes" id="UP001221558"/>
    </source>
</evidence>